<proteinExistence type="predicted"/>
<accession>A0A7J7IDP0</accession>
<gene>
    <name evidence="2" type="ORF">F1559_000436</name>
</gene>
<evidence type="ECO:0000313" key="2">
    <source>
        <dbReference type="EMBL" id="KAF6000799.1"/>
    </source>
</evidence>
<evidence type="ECO:0000313" key="3">
    <source>
        <dbReference type="Proteomes" id="UP000530660"/>
    </source>
</evidence>
<keyword evidence="3" id="KW-1185">Reference proteome</keyword>
<organism evidence="2 3">
    <name type="scientific">Cyanidiococcus yangmingshanensis</name>
    <dbReference type="NCBI Taxonomy" id="2690220"/>
    <lineage>
        <taxon>Eukaryota</taxon>
        <taxon>Rhodophyta</taxon>
        <taxon>Bangiophyceae</taxon>
        <taxon>Cyanidiales</taxon>
        <taxon>Cyanidiaceae</taxon>
        <taxon>Cyanidiococcus</taxon>
    </lineage>
</organism>
<dbReference type="AlphaFoldDB" id="A0A7J7IDP0"/>
<dbReference type="EMBL" id="VWRR01000017">
    <property type="protein sequence ID" value="KAF6000799.1"/>
    <property type="molecule type" value="Genomic_DNA"/>
</dbReference>
<protein>
    <submittedName>
        <fullName evidence="2">Uncharacterized protein</fullName>
    </submittedName>
</protein>
<feature type="region of interest" description="Disordered" evidence="1">
    <location>
        <begin position="320"/>
        <end position="351"/>
    </location>
</feature>
<feature type="compositionally biased region" description="Polar residues" evidence="1">
    <location>
        <begin position="157"/>
        <end position="168"/>
    </location>
</feature>
<evidence type="ECO:0000256" key="1">
    <source>
        <dbReference type="SAM" id="MobiDB-lite"/>
    </source>
</evidence>
<name>A0A7J7IDP0_9RHOD</name>
<sequence length="400" mass="42527">MDLQLAFLEQYAQARFREAQHQRCVSEEALRERFLEAAFRRQRQRRVAGQLHRDPMVLFGQPPVMIPPGFAGVPYQLLPPRPIRNKTATTGMPFAPAAEEGLQLLERRPVSLGLEPEDASGDLRHVQKAITALRRKARASNSGTGVAGGSSGLSARPGTSISKKTLNANGAGRATNGPASRQTSARGRGTGRPSASGRRSRDQSTGENGLSTQQRASETARGAPGAMLTPSIIEPSADVNDEERRARLAVGLIHRDQAYETLDAKTGDTKGKVEGAGSVSAFSRRTPAATNATGGLRDNVAGIPVAAGKDVGAVAGTAGRSISKRGRPRKRNAEQGEQAIENAPSSKPIGEETSEIRCKFASWRQRSRGLIVIILIEYRGCPGRKGRNSIDGGTGATCRG</sequence>
<feature type="compositionally biased region" description="Polar residues" evidence="1">
    <location>
        <begin position="205"/>
        <end position="217"/>
    </location>
</feature>
<comment type="caution">
    <text evidence="2">The sequence shown here is derived from an EMBL/GenBank/DDBJ whole genome shotgun (WGS) entry which is preliminary data.</text>
</comment>
<feature type="region of interest" description="Disordered" evidence="1">
    <location>
        <begin position="134"/>
        <end position="240"/>
    </location>
</feature>
<reference evidence="2 3" key="1">
    <citation type="journal article" date="2020" name="J. Phycol.">
        <title>Comparative genome analysis reveals Cyanidiococcus gen. nov., a new extremophilic red algal genus sister to Cyanidioschyzon (Cyanidioschyzonaceae, Rhodophyta).</title>
        <authorList>
            <person name="Liu S.-L."/>
            <person name="Chiang Y.-R."/>
            <person name="Yoon H.S."/>
            <person name="Fu H.-Y."/>
        </authorList>
    </citation>
    <scope>NUCLEOTIDE SEQUENCE [LARGE SCALE GENOMIC DNA]</scope>
    <source>
        <strain evidence="2 3">THAL066</strain>
    </source>
</reference>
<dbReference type="Proteomes" id="UP000530660">
    <property type="component" value="Unassembled WGS sequence"/>
</dbReference>